<sequence length="57" mass="6812">CELSSVYDKLWRNFPALVMKDFSQMTKKIMLMKIYLLKFILLHLEERGMEEMVVGTI</sequence>
<comment type="caution">
    <text evidence="1">The sequence shown here is derived from an EMBL/GenBank/DDBJ whole genome shotgun (WGS) entry which is preliminary data.</text>
</comment>
<gene>
    <name evidence="1" type="ORF">PACLA_8A032643</name>
</gene>
<protein>
    <submittedName>
        <fullName evidence="1">Uncharacterized protein</fullName>
    </submittedName>
</protein>
<dbReference type="AlphaFoldDB" id="A0A7D9HXP7"/>
<proteinExistence type="predicted"/>
<dbReference type="Proteomes" id="UP001152795">
    <property type="component" value="Unassembled WGS sequence"/>
</dbReference>
<evidence type="ECO:0000313" key="2">
    <source>
        <dbReference type="Proteomes" id="UP001152795"/>
    </source>
</evidence>
<reference evidence="1" key="1">
    <citation type="submission" date="2020-04" db="EMBL/GenBank/DDBJ databases">
        <authorList>
            <person name="Alioto T."/>
            <person name="Alioto T."/>
            <person name="Gomez Garrido J."/>
        </authorList>
    </citation>
    <scope>NUCLEOTIDE SEQUENCE</scope>
    <source>
        <strain evidence="1">A484AB</strain>
    </source>
</reference>
<name>A0A7D9HXP7_PARCT</name>
<dbReference type="EMBL" id="CACRXK020002057">
    <property type="protein sequence ID" value="CAB3992463.1"/>
    <property type="molecule type" value="Genomic_DNA"/>
</dbReference>
<feature type="non-terminal residue" evidence="1">
    <location>
        <position position="57"/>
    </location>
</feature>
<evidence type="ECO:0000313" key="1">
    <source>
        <dbReference type="EMBL" id="CAB3992463.1"/>
    </source>
</evidence>
<keyword evidence="2" id="KW-1185">Reference proteome</keyword>
<organism evidence="1 2">
    <name type="scientific">Paramuricea clavata</name>
    <name type="common">Red gorgonian</name>
    <name type="synonym">Violescent sea-whip</name>
    <dbReference type="NCBI Taxonomy" id="317549"/>
    <lineage>
        <taxon>Eukaryota</taxon>
        <taxon>Metazoa</taxon>
        <taxon>Cnidaria</taxon>
        <taxon>Anthozoa</taxon>
        <taxon>Octocorallia</taxon>
        <taxon>Malacalcyonacea</taxon>
        <taxon>Plexauridae</taxon>
        <taxon>Paramuricea</taxon>
    </lineage>
</organism>
<accession>A0A7D9HXP7</accession>